<name>A0ABZ1D841_9TREE</name>
<feature type="region of interest" description="Disordered" evidence="1">
    <location>
        <begin position="1"/>
        <end position="106"/>
    </location>
</feature>
<gene>
    <name evidence="2" type="ORF">IL334_006110</name>
</gene>
<protein>
    <submittedName>
        <fullName evidence="2">Uncharacterized protein</fullName>
    </submittedName>
</protein>
<evidence type="ECO:0000313" key="2">
    <source>
        <dbReference type="EMBL" id="WRT69126.1"/>
    </source>
</evidence>
<sequence length="205" mass="22692">MHSSPESGPSSPRQGLTSPTMDEHQSHSSMDHSGYSSDHDHDHEQDQDSPTESERDSSPERKSILRTSHSPPHGDLQPLNMNSTRLPRNFFNTSSSSMTNNKSTAPIRSSRVRFISPLSTLPSSQHGDGRNGMGMGVGMDEFQPRLPKSQPLSRSLFNRTLSDTPHAGIMNGGRRKMSQKIIVPTKAIPMTFELNLSANEFARRN</sequence>
<feature type="compositionally biased region" description="Polar residues" evidence="1">
    <location>
        <begin position="1"/>
        <end position="20"/>
    </location>
</feature>
<organism evidence="2 3">
    <name type="scientific">Kwoniella shivajii</name>
    <dbReference type="NCBI Taxonomy" id="564305"/>
    <lineage>
        <taxon>Eukaryota</taxon>
        <taxon>Fungi</taxon>
        <taxon>Dikarya</taxon>
        <taxon>Basidiomycota</taxon>
        <taxon>Agaricomycotina</taxon>
        <taxon>Tremellomycetes</taxon>
        <taxon>Tremellales</taxon>
        <taxon>Cryptococcaceae</taxon>
        <taxon>Kwoniella</taxon>
    </lineage>
</organism>
<keyword evidence="3" id="KW-1185">Reference proteome</keyword>
<feature type="compositionally biased region" description="Low complexity" evidence="1">
    <location>
        <begin position="92"/>
        <end position="104"/>
    </location>
</feature>
<dbReference type="Proteomes" id="UP001329825">
    <property type="component" value="Chromosome 8"/>
</dbReference>
<dbReference type="RefSeq" id="XP_062793865.1">
    <property type="nucleotide sequence ID" value="XM_062937814.1"/>
</dbReference>
<dbReference type="EMBL" id="CP141888">
    <property type="protein sequence ID" value="WRT69126.1"/>
    <property type="molecule type" value="Genomic_DNA"/>
</dbReference>
<evidence type="ECO:0000256" key="1">
    <source>
        <dbReference type="SAM" id="MobiDB-lite"/>
    </source>
</evidence>
<dbReference type="GeneID" id="87958240"/>
<evidence type="ECO:0000313" key="3">
    <source>
        <dbReference type="Proteomes" id="UP001329825"/>
    </source>
</evidence>
<feature type="compositionally biased region" description="Basic and acidic residues" evidence="1">
    <location>
        <begin position="37"/>
        <end position="63"/>
    </location>
</feature>
<proteinExistence type="predicted"/>
<accession>A0ABZ1D841</accession>
<reference evidence="2 3" key="1">
    <citation type="submission" date="2024-01" db="EMBL/GenBank/DDBJ databases">
        <title>Comparative genomics of Cryptococcus and Kwoniella reveals pathogenesis evolution and contrasting modes of karyotype evolution via chromosome fusion or intercentromeric recombination.</title>
        <authorList>
            <person name="Coelho M.A."/>
            <person name="David-Palma M."/>
            <person name="Shea T."/>
            <person name="Bowers K."/>
            <person name="McGinley-Smith S."/>
            <person name="Mohammad A.W."/>
            <person name="Gnirke A."/>
            <person name="Yurkov A.M."/>
            <person name="Nowrousian M."/>
            <person name="Sun S."/>
            <person name="Cuomo C.A."/>
            <person name="Heitman J."/>
        </authorList>
    </citation>
    <scope>NUCLEOTIDE SEQUENCE [LARGE SCALE GENOMIC DNA]</scope>
    <source>
        <strain evidence="2">CBS 11374</strain>
    </source>
</reference>
<feature type="compositionally biased region" description="Basic and acidic residues" evidence="1">
    <location>
        <begin position="21"/>
        <end position="30"/>
    </location>
</feature>